<feature type="region of interest" description="Disordered" evidence="1">
    <location>
        <begin position="1"/>
        <end position="42"/>
    </location>
</feature>
<protein>
    <submittedName>
        <fullName evidence="3">Uncharacterized protein</fullName>
    </submittedName>
</protein>
<feature type="compositionally biased region" description="Acidic residues" evidence="1">
    <location>
        <begin position="1"/>
        <end position="31"/>
    </location>
</feature>
<evidence type="ECO:0000313" key="4">
    <source>
        <dbReference type="Proteomes" id="UP001607302"/>
    </source>
</evidence>
<keyword evidence="2" id="KW-1133">Transmembrane helix</keyword>
<name>A0ABD2AFH1_VESSQ</name>
<comment type="caution">
    <text evidence="3">The sequence shown here is derived from an EMBL/GenBank/DDBJ whole genome shotgun (WGS) entry which is preliminary data.</text>
</comment>
<dbReference type="EMBL" id="JAUDFV010000149">
    <property type="protein sequence ID" value="KAL2719364.1"/>
    <property type="molecule type" value="Genomic_DNA"/>
</dbReference>
<evidence type="ECO:0000256" key="2">
    <source>
        <dbReference type="SAM" id="Phobius"/>
    </source>
</evidence>
<sequence>MIVTADQDDDDDDDVVDEEEEEEEEEDDEDNNNNNNNNNNNIQREKKIGVNYPDDLFVFVSVVSVPIFVLVLAVVRKIDWRVIHSDW</sequence>
<evidence type="ECO:0000313" key="3">
    <source>
        <dbReference type="EMBL" id="KAL2719364.1"/>
    </source>
</evidence>
<accession>A0ABD2AFH1</accession>
<keyword evidence="2" id="KW-0812">Transmembrane</keyword>
<dbReference type="Proteomes" id="UP001607302">
    <property type="component" value="Unassembled WGS sequence"/>
</dbReference>
<dbReference type="AlphaFoldDB" id="A0ABD2AFH1"/>
<proteinExistence type="predicted"/>
<organism evidence="3 4">
    <name type="scientific">Vespula squamosa</name>
    <name type="common">Southern yellow jacket</name>
    <name type="synonym">Wasp</name>
    <dbReference type="NCBI Taxonomy" id="30214"/>
    <lineage>
        <taxon>Eukaryota</taxon>
        <taxon>Metazoa</taxon>
        <taxon>Ecdysozoa</taxon>
        <taxon>Arthropoda</taxon>
        <taxon>Hexapoda</taxon>
        <taxon>Insecta</taxon>
        <taxon>Pterygota</taxon>
        <taxon>Neoptera</taxon>
        <taxon>Endopterygota</taxon>
        <taxon>Hymenoptera</taxon>
        <taxon>Apocrita</taxon>
        <taxon>Aculeata</taxon>
        <taxon>Vespoidea</taxon>
        <taxon>Vespidae</taxon>
        <taxon>Vespinae</taxon>
        <taxon>Vespula</taxon>
    </lineage>
</organism>
<keyword evidence="2" id="KW-0472">Membrane</keyword>
<feature type="transmembrane region" description="Helical" evidence="2">
    <location>
        <begin position="56"/>
        <end position="75"/>
    </location>
</feature>
<reference evidence="3 4" key="1">
    <citation type="journal article" date="2024" name="Ann. Entomol. Soc. Am.">
        <title>Genomic analyses of the southern and eastern yellowjacket wasps (Hymenoptera: Vespidae) reveal evolutionary signatures of social life.</title>
        <authorList>
            <person name="Catto M.A."/>
            <person name="Caine P.B."/>
            <person name="Orr S.E."/>
            <person name="Hunt B.G."/>
            <person name="Goodisman M.A.D."/>
        </authorList>
    </citation>
    <scope>NUCLEOTIDE SEQUENCE [LARGE SCALE GENOMIC DNA]</scope>
    <source>
        <strain evidence="3">233</strain>
        <tissue evidence="3">Head and thorax</tissue>
    </source>
</reference>
<gene>
    <name evidence="3" type="ORF">V1478_010826</name>
</gene>
<feature type="compositionally biased region" description="Low complexity" evidence="1">
    <location>
        <begin position="32"/>
        <end position="41"/>
    </location>
</feature>
<evidence type="ECO:0000256" key="1">
    <source>
        <dbReference type="SAM" id="MobiDB-lite"/>
    </source>
</evidence>
<keyword evidence="4" id="KW-1185">Reference proteome</keyword>